<dbReference type="EMBL" id="MU866002">
    <property type="protein sequence ID" value="KAK4442975.1"/>
    <property type="molecule type" value="Genomic_DNA"/>
</dbReference>
<dbReference type="AlphaFoldDB" id="A0AAV9G423"/>
<accession>A0AAV9G423</accession>
<reference evidence="2" key="1">
    <citation type="journal article" date="2023" name="Mol. Phylogenet. Evol.">
        <title>Genome-scale phylogeny and comparative genomics of the fungal order Sordariales.</title>
        <authorList>
            <person name="Hensen N."/>
            <person name="Bonometti L."/>
            <person name="Westerberg I."/>
            <person name="Brannstrom I.O."/>
            <person name="Guillou S."/>
            <person name="Cros-Aarteil S."/>
            <person name="Calhoun S."/>
            <person name="Haridas S."/>
            <person name="Kuo A."/>
            <person name="Mondo S."/>
            <person name="Pangilinan J."/>
            <person name="Riley R."/>
            <person name="LaButti K."/>
            <person name="Andreopoulos B."/>
            <person name="Lipzen A."/>
            <person name="Chen C."/>
            <person name="Yan M."/>
            <person name="Daum C."/>
            <person name="Ng V."/>
            <person name="Clum A."/>
            <person name="Steindorff A."/>
            <person name="Ohm R.A."/>
            <person name="Martin F."/>
            <person name="Silar P."/>
            <person name="Natvig D.O."/>
            <person name="Lalanne C."/>
            <person name="Gautier V."/>
            <person name="Ament-Velasquez S.L."/>
            <person name="Kruys A."/>
            <person name="Hutchinson M.I."/>
            <person name="Powell A.J."/>
            <person name="Barry K."/>
            <person name="Miller A.N."/>
            <person name="Grigoriev I.V."/>
            <person name="Debuchy R."/>
            <person name="Gladieux P."/>
            <person name="Hiltunen Thoren M."/>
            <person name="Johannesson H."/>
        </authorList>
    </citation>
    <scope>NUCLEOTIDE SEQUENCE</scope>
    <source>
        <strain evidence="2">PSN243</strain>
    </source>
</reference>
<gene>
    <name evidence="2" type="ORF">QBC34DRAFT_417875</name>
</gene>
<comment type="caution">
    <text evidence="2">The sequence shown here is derived from an EMBL/GenBank/DDBJ whole genome shotgun (WGS) entry which is preliminary data.</text>
</comment>
<evidence type="ECO:0000313" key="2">
    <source>
        <dbReference type="EMBL" id="KAK4442975.1"/>
    </source>
</evidence>
<feature type="compositionally biased region" description="Basic and acidic residues" evidence="1">
    <location>
        <begin position="299"/>
        <end position="308"/>
    </location>
</feature>
<dbReference type="Proteomes" id="UP001321760">
    <property type="component" value="Unassembled WGS sequence"/>
</dbReference>
<evidence type="ECO:0000256" key="1">
    <source>
        <dbReference type="SAM" id="MobiDB-lite"/>
    </source>
</evidence>
<keyword evidence="3" id="KW-1185">Reference proteome</keyword>
<organism evidence="2 3">
    <name type="scientific">Podospora aff. communis PSN243</name>
    <dbReference type="NCBI Taxonomy" id="3040156"/>
    <lineage>
        <taxon>Eukaryota</taxon>
        <taxon>Fungi</taxon>
        <taxon>Dikarya</taxon>
        <taxon>Ascomycota</taxon>
        <taxon>Pezizomycotina</taxon>
        <taxon>Sordariomycetes</taxon>
        <taxon>Sordariomycetidae</taxon>
        <taxon>Sordariales</taxon>
        <taxon>Podosporaceae</taxon>
        <taxon>Podospora</taxon>
    </lineage>
</organism>
<sequence>MTRSSTSKAAPEIDPRMPTLPVEIQLKILEMALTSDYPILDPLSKITKEHATADEKARGNQIAIGFLATCKAYHTEGTRFLWKNNDFVFTSHHALRNLANLDLELRKTIKSITLRIIARYYDDARRTRRAKSNILGKTIPVKAVARVHENPLARKGYKSYTWLQLIDFLDALRPPFDPQRKKKVFRPRLLPGLESMRMDFVNFPKEYLNVPDIDLHRIAAHDLGCTLNELLLTGLPEDDCGTRALADLTGLVRDDGLIMKSTDTFISDYSTLTRMTDRPLDFRVVRAWKPLADEIERQFGDSDHDHDHGHQHHHPDVSPAPPAVGHPESIFTEKKTIWRRVPKSRDAARHERTWIEFSRTFGLPVDPEDEDFDESFLLFCEGCGEVHEPMSDHDI</sequence>
<reference evidence="2" key="2">
    <citation type="submission" date="2023-05" db="EMBL/GenBank/DDBJ databases">
        <authorList>
            <consortium name="Lawrence Berkeley National Laboratory"/>
            <person name="Steindorff A."/>
            <person name="Hensen N."/>
            <person name="Bonometti L."/>
            <person name="Westerberg I."/>
            <person name="Brannstrom I.O."/>
            <person name="Guillou S."/>
            <person name="Cros-Aarteil S."/>
            <person name="Calhoun S."/>
            <person name="Haridas S."/>
            <person name="Kuo A."/>
            <person name="Mondo S."/>
            <person name="Pangilinan J."/>
            <person name="Riley R."/>
            <person name="Labutti K."/>
            <person name="Andreopoulos B."/>
            <person name="Lipzen A."/>
            <person name="Chen C."/>
            <person name="Yanf M."/>
            <person name="Daum C."/>
            <person name="Ng V."/>
            <person name="Clum A."/>
            <person name="Ohm R."/>
            <person name="Martin F."/>
            <person name="Silar P."/>
            <person name="Natvig D."/>
            <person name="Lalanne C."/>
            <person name="Gautier V."/>
            <person name="Ament-Velasquez S.L."/>
            <person name="Kruys A."/>
            <person name="Hutchinson M.I."/>
            <person name="Powell A.J."/>
            <person name="Barry K."/>
            <person name="Miller A.N."/>
            <person name="Grigoriev I.V."/>
            <person name="Debuchy R."/>
            <person name="Gladieux P."/>
            <person name="Thoren M.H."/>
            <person name="Johannesson H."/>
        </authorList>
    </citation>
    <scope>NUCLEOTIDE SEQUENCE</scope>
    <source>
        <strain evidence="2">PSN243</strain>
    </source>
</reference>
<name>A0AAV9G423_9PEZI</name>
<feature type="region of interest" description="Disordered" evidence="1">
    <location>
        <begin position="299"/>
        <end position="326"/>
    </location>
</feature>
<protein>
    <submittedName>
        <fullName evidence="2">Uncharacterized protein</fullName>
    </submittedName>
</protein>
<evidence type="ECO:0000313" key="3">
    <source>
        <dbReference type="Proteomes" id="UP001321760"/>
    </source>
</evidence>
<proteinExistence type="predicted"/>